<keyword evidence="1" id="KW-0175">Coiled coil</keyword>
<feature type="compositionally biased region" description="Polar residues" evidence="2">
    <location>
        <begin position="364"/>
        <end position="374"/>
    </location>
</feature>
<reference evidence="3" key="1">
    <citation type="journal article" date="2018" name="DNA Res.">
        <title>Multiple hybrid de novo genome assembly of finger millet, an orphan allotetraploid crop.</title>
        <authorList>
            <person name="Hatakeyama M."/>
            <person name="Aluri S."/>
            <person name="Balachadran M.T."/>
            <person name="Sivarajan S.R."/>
            <person name="Patrignani A."/>
            <person name="Gruter S."/>
            <person name="Poveda L."/>
            <person name="Shimizu-Inatsugi R."/>
            <person name="Baeten J."/>
            <person name="Francoijs K.J."/>
            <person name="Nataraja K.N."/>
            <person name="Reddy Y.A.N."/>
            <person name="Phadnis S."/>
            <person name="Ravikumar R.L."/>
            <person name="Schlapbach R."/>
            <person name="Sreeman S.M."/>
            <person name="Shimizu K.K."/>
        </authorList>
    </citation>
    <scope>NUCLEOTIDE SEQUENCE</scope>
</reference>
<comment type="caution">
    <text evidence="3">The sequence shown here is derived from an EMBL/GenBank/DDBJ whole genome shotgun (WGS) entry which is preliminary data.</text>
</comment>
<protein>
    <submittedName>
        <fullName evidence="3">Uncharacterized protein</fullName>
    </submittedName>
</protein>
<feature type="coiled-coil region" evidence="1">
    <location>
        <begin position="303"/>
        <end position="358"/>
    </location>
</feature>
<feature type="compositionally biased region" description="Basic and acidic residues" evidence="2">
    <location>
        <begin position="376"/>
        <end position="389"/>
    </location>
</feature>
<feature type="coiled-coil region" evidence="1">
    <location>
        <begin position="219"/>
        <end position="246"/>
    </location>
</feature>
<accession>A0AAV5FUD1</accession>
<feature type="compositionally biased region" description="Basic and acidic residues" evidence="2">
    <location>
        <begin position="429"/>
        <end position="444"/>
    </location>
</feature>
<evidence type="ECO:0000313" key="3">
    <source>
        <dbReference type="EMBL" id="GJN38362.1"/>
    </source>
</evidence>
<name>A0AAV5FUD1_ELECO</name>
<dbReference type="Proteomes" id="UP001054889">
    <property type="component" value="Unassembled WGS sequence"/>
</dbReference>
<keyword evidence="4" id="KW-1185">Reference proteome</keyword>
<evidence type="ECO:0000256" key="1">
    <source>
        <dbReference type="SAM" id="Coils"/>
    </source>
</evidence>
<reference evidence="3" key="2">
    <citation type="submission" date="2021-12" db="EMBL/GenBank/DDBJ databases">
        <title>Resequencing data analysis of finger millet.</title>
        <authorList>
            <person name="Hatakeyama M."/>
            <person name="Aluri S."/>
            <person name="Balachadran M.T."/>
            <person name="Sivarajan S.R."/>
            <person name="Poveda L."/>
            <person name="Shimizu-Inatsugi R."/>
            <person name="Schlapbach R."/>
            <person name="Sreeman S.M."/>
            <person name="Shimizu K.K."/>
        </authorList>
    </citation>
    <scope>NUCLEOTIDE SEQUENCE</scope>
</reference>
<dbReference type="AlphaFoldDB" id="A0AAV5FUD1"/>
<gene>
    <name evidence="3" type="primary">gb27398</name>
    <name evidence="3" type="ORF">PR202_gb27398</name>
</gene>
<dbReference type="EMBL" id="BQKI01000096">
    <property type="protein sequence ID" value="GJN38362.1"/>
    <property type="molecule type" value="Genomic_DNA"/>
</dbReference>
<feature type="region of interest" description="Disordered" evidence="2">
    <location>
        <begin position="1"/>
        <end position="134"/>
    </location>
</feature>
<dbReference type="PANTHER" id="PTHR35992:SF1">
    <property type="entry name" value="CYTOMATRIX PROTEIN-LIKE PROTEIN"/>
    <property type="match status" value="1"/>
</dbReference>
<organism evidence="3 4">
    <name type="scientific">Eleusine coracana subsp. coracana</name>
    <dbReference type="NCBI Taxonomy" id="191504"/>
    <lineage>
        <taxon>Eukaryota</taxon>
        <taxon>Viridiplantae</taxon>
        <taxon>Streptophyta</taxon>
        <taxon>Embryophyta</taxon>
        <taxon>Tracheophyta</taxon>
        <taxon>Spermatophyta</taxon>
        <taxon>Magnoliopsida</taxon>
        <taxon>Liliopsida</taxon>
        <taxon>Poales</taxon>
        <taxon>Poaceae</taxon>
        <taxon>PACMAD clade</taxon>
        <taxon>Chloridoideae</taxon>
        <taxon>Cynodonteae</taxon>
        <taxon>Eleusininae</taxon>
        <taxon>Eleusine</taxon>
    </lineage>
</organism>
<sequence length="507" mass="56886">MEVARRGGRQAAVGKRAARMEAARKGHHPRVRRIEERGGAGGGGGAGTGGGGGAGGGPETTPPRAGEEQGLAASCGWDRRRGRCGRADVERAPWRKRKEDRRRGEEEAAGVSARGGGGGQRRARGEAGGGRRHERRRVMGVRERAFAVEQERLLSEIEFLKREHGRRLEIALDSIKEIRRSASLKDQMVELLERKEPEARDPAFDELEDNYLKYSRSLISTLADENTELKKKLKEIESQAELSENTVDHRRIAKDSKADVRKLKQVYKTMVSEKNKEISAISAETAFAWNQFKSMEKESRDTISSKNIEIKQANEAAEELYKTVCELRLEVQEKDGEIGRLQAEVVSVKNELEQMRSLVKSKYAETNQPETTSQNRKKDLNETNIKSKLEGPVSREISRIPHATPVRREVKTSRKCVSSAKGTWSGDNFHMHNTEGRRQSDTSQKRKRGSYTLSHVSIPFYESSALFHKAASQTYCITHAFHALFHYSEADCPDPSPALKAPWRQIC</sequence>
<evidence type="ECO:0000313" key="4">
    <source>
        <dbReference type="Proteomes" id="UP001054889"/>
    </source>
</evidence>
<feature type="compositionally biased region" description="Gly residues" evidence="2">
    <location>
        <begin position="39"/>
        <end position="58"/>
    </location>
</feature>
<dbReference type="PANTHER" id="PTHR35992">
    <property type="entry name" value="CYTOMATRIX PROTEIN-LIKE PROTEIN"/>
    <property type="match status" value="1"/>
</dbReference>
<evidence type="ECO:0000256" key="2">
    <source>
        <dbReference type="SAM" id="MobiDB-lite"/>
    </source>
</evidence>
<feature type="region of interest" description="Disordered" evidence="2">
    <location>
        <begin position="360"/>
        <end position="448"/>
    </location>
</feature>
<proteinExistence type="predicted"/>